<gene>
    <name evidence="2" type="ORF">HK097_004805</name>
</gene>
<dbReference type="GO" id="GO:0032040">
    <property type="term" value="C:small-subunit processome"/>
    <property type="evidence" value="ECO:0007669"/>
    <property type="project" value="InterPro"/>
</dbReference>
<feature type="region of interest" description="Disordered" evidence="1">
    <location>
        <begin position="28"/>
        <end position="56"/>
    </location>
</feature>
<protein>
    <submittedName>
        <fullName evidence="2">Uncharacterized protein</fullName>
    </submittedName>
</protein>
<reference evidence="2" key="1">
    <citation type="submission" date="2020-05" db="EMBL/GenBank/DDBJ databases">
        <title>Phylogenomic resolution of chytrid fungi.</title>
        <authorList>
            <person name="Stajich J.E."/>
            <person name="Amses K."/>
            <person name="Simmons R."/>
            <person name="Seto K."/>
            <person name="Myers J."/>
            <person name="Bonds A."/>
            <person name="Quandt C.A."/>
            <person name="Barry K."/>
            <person name="Liu P."/>
            <person name="Grigoriev I."/>
            <person name="Longcore J.E."/>
            <person name="James T.Y."/>
        </authorList>
    </citation>
    <scope>NUCLEOTIDE SEQUENCE</scope>
    <source>
        <strain evidence="2">JEL0318</strain>
    </source>
</reference>
<name>A0AAD5S0S0_9FUNG</name>
<evidence type="ECO:0000313" key="2">
    <source>
        <dbReference type="EMBL" id="KAJ3033565.1"/>
    </source>
</evidence>
<accession>A0AAD5S0S0</accession>
<dbReference type="Proteomes" id="UP001212841">
    <property type="component" value="Unassembled WGS sequence"/>
</dbReference>
<feature type="region of interest" description="Disordered" evidence="1">
    <location>
        <begin position="312"/>
        <end position="338"/>
    </location>
</feature>
<comment type="caution">
    <text evidence="2">The sequence shown here is derived from an EMBL/GenBank/DDBJ whole genome shotgun (WGS) entry which is preliminary data.</text>
</comment>
<feature type="compositionally biased region" description="Basic and acidic residues" evidence="1">
    <location>
        <begin position="156"/>
        <end position="167"/>
    </location>
</feature>
<organism evidence="2 3">
    <name type="scientific">Rhizophlyctis rosea</name>
    <dbReference type="NCBI Taxonomy" id="64517"/>
    <lineage>
        <taxon>Eukaryota</taxon>
        <taxon>Fungi</taxon>
        <taxon>Fungi incertae sedis</taxon>
        <taxon>Chytridiomycota</taxon>
        <taxon>Chytridiomycota incertae sedis</taxon>
        <taxon>Chytridiomycetes</taxon>
        <taxon>Rhizophlyctidales</taxon>
        <taxon>Rhizophlyctidaceae</taxon>
        <taxon>Rhizophlyctis</taxon>
    </lineage>
</organism>
<dbReference type="InterPro" id="IPR007276">
    <property type="entry name" value="Nop14"/>
</dbReference>
<dbReference type="EMBL" id="JADGJD010002270">
    <property type="protein sequence ID" value="KAJ3033565.1"/>
    <property type="molecule type" value="Genomic_DNA"/>
</dbReference>
<keyword evidence="3" id="KW-1185">Reference proteome</keyword>
<feature type="compositionally biased region" description="Basic and acidic residues" evidence="1">
    <location>
        <begin position="179"/>
        <end position="225"/>
    </location>
</feature>
<dbReference type="AlphaFoldDB" id="A0AAD5S0S0"/>
<feature type="region of interest" description="Disordered" evidence="1">
    <location>
        <begin position="126"/>
        <end position="225"/>
    </location>
</feature>
<evidence type="ECO:0000313" key="3">
    <source>
        <dbReference type="Proteomes" id="UP001212841"/>
    </source>
</evidence>
<feature type="compositionally biased region" description="Acidic residues" evidence="1">
    <location>
        <begin position="134"/>
        <end position="143"/>
    </location>
</feature>
<sequence length="338" mass="37208">MVDCDVTSDHKEASDPEIVSDREIVSDCRAKPTDRHKPKETIALEEKEKSDDLESDQVRRMQGLPTQDEGRVAAIVKAGDKRKRETQADDLGDEQYGSALDEVLEGWEEVPLMYKAGVLAKNVFGSKRRKVEGEGEEGEFDGDGEGHEGACGGVNDDVKRGKEESVGLRDSSVKGGGRGGKDDDGVRSTKVERPTSEHGKSEKADDDAEGKVQDEAKTTEEVTNEARARRLRQNWIGLESLHYTTSSHISKNDSNHIHVAVGDILYYGKLLKKREAAERAGGAGNNLKWTQSMRDLLAAYKALRPDVLVPVRKPSQNAENTDPELELDDLTKGKIKQS</sequence>
<evidence type="ECO:0000256" key="1">
    <source>
        <dbReference type="SAM" id="MobiDB-lite"/>
    </source>
</evidence>
<proteinExistence type="predicted"/>
<dbReference type="Pfam" id="PF04147">
    <property type="entry name" value="Nop14"/>
    <property type="match status" value="1"/>
</dbReference>